<evidence type="ECO:0000256" key="3">
    <source>
        <dbReference type="ARBA" id="ARBA00022670"/>
    </source>
</evidence>
<dbReference type="RefSeq" id="XP_028814248.1">
    <property type="nucleotide sequence ID" value="XM_028958415.1"/>
</dbReference>
<dbReference type="Proteomes" id="UP000694580">
    <property type="component" value="Chromosome 17"/>
</dbReference>
<accession>A0AAY4BLA9</accession>
<dbReference type="PANTHER" id="PTHR23402:SF1">
    <property type="entry name" value="PYROGLUTAMYL-PEPTIDASE I"/>
    <property type="match status" value="1"/>
</dbReference>
<sequence>MSRPRLGDGVAPPCGQRRAAQRAVLVTGFGPFRRYLVNPSWKAAQGLKVEGLGEDVDVYIKEIPVSYSRAQQVLADLWEKVHPKFAVHLGIAAGCRSVTLEQTGKNHGYRDRDACGQCPANHCCVEGASSKLDSIIDMRTLTKQLKGMGLDVIYSRDAGRYLCDFVYYHSLHRGNGRAALIHVPASGGLASPDRLVPLLRTIIQAMLSQLETLPDTACTSE</sequence>
<dbReference type="PANTHER" id="PTHR23402">
    <property type="entry name" value="PROTEASE FAMILY C15 PYROGLUTAMYL-PEPTIDASE I-RELATED"/>
    <property type="match status" value="1"/>
</dbReference>
<dbReference type="Gene3D" id="3.40.630.20">
    <property type="entry name" value="Peptidase C15, pyroglutamyl peptidase I-like"/>
    <property type="match status" value="1"/>
</dbReference>
<dbReference type="InterPro" id="IPR036440">
    <property type="entry name" value="Peptidase_C15-like_sf"/>
</dbReference>
<dbReference type="CDD" id="cd00501">
    <property type="entry name" value="Peptidase_C15"/>
    <property type="match status" value="1"/>
</dbReference>
<evidence type="ECO:0000256" key="2">
    <source>
        <dbReference type="ARBA" id="ARBA00022490"/>
    </source>
</evidence>
<dbReference type="AlphaFoldDB" id="A0AAY4BLA9"/>
<dbReference type="InterPro" id="IPR016125">
    <property type="entry name" value="Peptidase_C15-like"/>
</dbReference>
<name>A0AAY4BLA9_9TELE</name>
<evidence type="ECO:0000256" key="5">
    <source>
        <dbReference type="ARBA" id="ARBA00022807"/>
    </source>
</evidence>
<evidence type="ECO:0008006" key="8">
    <source>
        <dbReference type="Google" id="ProtNLM"/>
    </source>
</evidence>
<dbReference type="PRINTS" id="PR00706">
    <property type="entry name" value="PYROGLUPTASE"/>
</dbReference>
<dbReference type="GO" id="GO:0006508">
    <property type="term" value="P:proteolysis"/>
    <property type="evidence" value="ECO:0007669"/>
    <property type="project" value="UniProtKB-KW"/>
</dbReference>
<dbReference type="Pfam" id="PF01470">
    <property type="entry name" value="Peptidase_C15"/>
    <property type="match status" value="1"/>
</dbReference>
<evidence type="ECO:0000313" key="7">
    <source>
        <dbReference type="Proteomes" id="UP000694580"/>
    </source>
</evidence>
<dbReference type="InterPro" id="IPR000816">
    <property type="entry name" value="Peptidase_C15"/>
</dbReference>
<protein>
    <recommendedName>
        <fullName evidence="8">Pyroglutamyl-peptidase I like</fullName>
    </recommendedName>
</protein>
<dbReference type="SUPFAM" id="SSF53182">
    <property type="entry name" value="Pyrrolidone carboxyl peptidase (pyroglutamate aminopeptidase)"/>
    <property type="match status" value="1"/>
</dbReference>
<dbReference type="CTD" id="145814"/>
<dbReference type="GeneTree" id="ENSGT00390000015368"/>
<organism evidence="6 7">
    <name type="scientific">Denticeps clupeoides</name>
    <name type="common">denticle herring</name>
    <dbReference type="NCBI Taxonomy" id="299321"/>
    <lineage>
        <taxon>Eukaryota</taxon>
        <taxon>Metazoa</taxon>
        <taxon>Chordata</taxon>
        <taxon>Craniata</taxon>
        <taxon>Vertebrata</taxon>
        <taxon>Euteleostomi</taxon>
        <taxon>Actinopterygii</taxon>
        <taxon>Neopterygii</taxon>
        <taxon>Teleostei</taxon>
        <taxon>Clupei</taxon>
        <taxon>Clupeiformes</taxon>
        <taxon>Denticipitoidei</taxon>
        <taxon>Denticipitidae</taxon>
        <taxon>Denticeps</taxon>
    </lineage>
</organism>
<keyword evidence="3" id="KW-0645">Protease</keyword>
<dbReference type="PIRSF" id="PIRSF015592">
    <property type="entry name" value="Prld-crbxl_pptds"/>
    <property type="match status" value="1"/>
</dbReference>
<keyword evidence="4" id="KW-0378">Hydrolase</keyword>
<evidence type="ECO:0000256" key="1">
    <source>
        <dbReference type="ARBA" id="ARBA00006641"/>
    </source>
</evidence>
<gene>
    <name evidence="6" type="primary">pgpep1l</name>
</gene>
<comment type="similarity">
    <text evidence="1">Belongs to the peptidase C15 family.</text>
</comment>
<reference evidence="6" key="3">
    <citation type="submission" date="2025-09" db="UniProtKB">
        <authorList>
            <consortium name="Ensembl"/>
        </authorList>
    </citation>
    <scope>IDENTIFICATION</scope>
</reference>
<keyword evidence="2" id="KW-0963">Cytoplasm</keyword>
<dbReference type="GO" id="GO:0005829">
    <property type="term" value="C:cytosol"/>
    <property type="evidence" value="ECO:0007669"/>
    <property type="project" value="InterPro"/>
</dbReference>
<evidence type="ECO:0000313" key="6">
    <source>
        <dbReference type="Ensembl" id="ENSDCDP00010021688.1"/>
    </source>
</evidence>
<proteinExistence type="inferred from homology"/>
<keyword evidence="5" id="KW-0788">Thiol protease</keyword>
<dbReference type="GO" id="GO:0016920">
    <property type="term" value="F:pyroglutamyl-peptidase activity"/>
    <property type="evidence" value="ECO:0007669"/>
    <property type="project" value="InterPro"/>
</dbReference>
<reference evidence="6" key="2">
    <citation type="submission" date="2025-08" db="UniProtKB">
        <authorList>
            <consortium name="Ensembl"/>
        </authorList>
    </citation>
    <scope>IDENTIFICATION</scope>
</reference>
<evidence type="ECO:0000256" key="4">
    <source>
        <dbReference type="ARBA" id="ARBA00022801"/>
    </source>
</evidence>
<dbReference type="Ensembl" id="ENSDCDT00010023906.1">
    <property type="protein sequence ID" value="ENSDCDP00010021688.1"/>
    <property type="gene ID" value="ENSDCDG00010010733.1"/>
</dbReference>
<dbReference type="GeneID" id="114766996"/>
<reference evidence="6 7" key="1">
    <citation type="submission" date="2020-06" db="EMBL/GenBank/DDBJ databases">
        <authorList>
            <consortium name="Wellcome Sanger Institute Data Sharing"/>
        </authorList>
    </citation>
    <scope>NUCLEOTIDE SEQUENCE [LARGE SCALE GENOMIC DNA]</scope>
</reference>
<keyword evidence="7" id="KW-1185">Reference proteome</keyword>